<reference evidence="1 2" key="1">
    <citation type="journal article" date="2023" name="Sci. Data">
        <title>Genome assembly of the Korean intertidal mud-creeper Batillaria attramentaria.</title>
        <authorList>
            <person name="Patra A.K."/>
            <person name="Ho P.T."/>
            <person name="Jun S."/>
            <person name="Lee S.J."/>
            <person name="Kim Y."/>
            <person name="Won Y.J."/>
        </authorList>
    </citation>
    <scope>NUCLEOTIDE SEQUENCE [LARGE SCALE GENOMIC DNA]</scope>
    <source>
        <strain evidence="1">Wonlab-2016</strain>
    </source>
</reference>
<name>A0ABD0K067_9CAEN</name>
<accession>A0ABD0K067</accession>
<gene>
    <name evidence="1" type="ORF">BaRGS_00028484</name>
</gene>
<comment type="caution">
    <text evidence="1">The sequence shown here is derived from an EMBL/GenBank/DDBJ whole genome shotgun (WGS) entry which is preliminary data.</text>
</comment>
<evidence type="ECO:0000313" key="2">
    <source>
        <dbReference type="Proteomes" id="UP001519460"/>
    </source>
</evidence>
<organism evidence="1 2">
    <name type="scientific">Batillaria attramentaria</name>
    <dbReference type="NCBI Taxonomy" id="370345"/>
    <lineage>
        <taxon>Eukaryota</taxon>
        <taxon>Metazoa</taxon>
        <taxon>Spiralia</taxon>
        <taxon>Lophotrochozoa</taxon>
        <taxon>Mollusca</taxon>
        <taxon>Gastropoda</taxon>
        <taxon>Caenogastropoda</taxon>
        <taxon>Sorbeoconcha</taxon>
        <taxon>Cerithioidea</taxon>
        <taxon>Batillariidae</taxon>
        <taxon>Batillaria</taxon>
    </lineage>
</organism>
<dbReference type="Proteomes" id="UP001519460">
    <property type="component" value="Unassembled WGS sequence"/>
</dbReference>
<protein>
    <submittedName>
        <fullName evidence="1">Uncharacterized protein</fullName>
    </submittedName>
</protein>
<sequence>MRVGARGRGKLRGMPRHLEKLMGRLGRGVGGGSLQRTGNSLFWVLASKVILPTAKVMWTDARYAGGGSDGSDPFQILFLSVSLAADLNSAGRAEQ</sequence>
<dbReference type="EMBL" id="JACVVK020000284">
    <property type="protein sequence ID" value="KAK7480316.1"/>
    <property type="molecule type" value="Genomic_DNA"/>
</dbReference>
<proteinExistence type="predicted"/>
<keyword evidence="2" id="KW-1185">Reference proteome</keyword>
<evidence type="ECO:0000313" key="1">
    <source>
        <dbReference type="EMBL" id="KAK7480316.1"/>
    </source>
</evidence>
<dbReference type="AlphaFoldDB" id="A0ABD0K067"/>